<name>A0A365Y8A1_9MICC</name>
<gene>
    <name evidence="1" type="ORF">C1H84_16835</name>
</gene>
<sequence length="110" mass="13006">MCSLKETFFVRHLRFMYFTPVYSLRIAQVEGFFDFVADDLLCRHERRSVQYLKADKKGNDEGLKQPASIRLNDMAEQFLESLERFMTRMAGAEHYRWTGRLLSCQPVQTS</sequence>
<dbReference type="Proteomes" id="UP000252167">
    <property type="component" value="Unassembled WGS sequence"/>
</dbReference>
<evidence type="ECO:0000313" key="2">
    <source>
        <dbReference type="Proteomes" id="UP000252167"/>
    </source>
</evidence>
<accession>A0A365Y8A1</accession>
<evidence type="ECO:0000313" key="1">
    <source>
        <dbReference type="EMBL" id="RBL98904.1"/>
    </source>
</evidence>
<organism evidence="1 2">
    <name type="scientific">Glutamicibacter soli</name>
    <dbReference type="NCBI Taxonomy" id="453836"/>
    <lineage>
        <taxon>Bacteria</taxon>
        <taxon>Bacillati</taxon>
        <taxon>Actinomycetota</taxon>
        <taxon>Actinomycetes</taxon>
        <taxon>Micrococcales</taxon>
        <taxon>Micrococcaceae</taxon>
        <taxon>Glutamicibacter</taxon>
    </lineage>
</organism>
<comment type="caution">
    <text evidence="1">The sequence shown here is derived from an EMBL/GenBank/DDBJ whole genome shotgun (WGS) entry which is preliminary data.</text>
</comment>
<proteinExistence type="predicted"/>
<reference evidence="1 2" key="1">
    <citation type="submission" date="2018-01" db="EMBL/GenBank/DDBJ databases">
        <title>Glutamicibacter soli strain NHPC-3 Whole genome sequence and assembly.</title>
        <authorList>
            <person name="Choudhury P."/>
            <person name="Gupta D."/>
            <person name="Sengupta K."/>
            <person name="Jawed A."/>
            <person name="Sultana N."/>
            <person name="Saha P."/>
        </authorList>
    </citation>
    <scope>NUCLEOTIDE SEQUENCE [LARGE SCALE GENOMIC DNA]</scope>
    <source>
        <strain evidence="1 2">NHPC-3</strain>
    </source>
</reference>
<dbReference type="EMBL" id="POAF01000011">
    <property type="protein sequence ID" value="RBL98904.1"/>
    <property type="molecule type" value="Genomic_DNA"/>
</dbReference>
<keyword evidence="2" id="KW-1185">Reference proteome</keyword>
<protein>
    <submittedName>
        <fullName evidence="1">Uncharacterized protein</fullName>
    </submittedName>
</protein>
<dbReference type="AlphaFoldDB" id="A0A365Y8A1"/>